<keyword evidence="3" id="KW-0812">Transmembrane</keyword>
<dbReference type="PROSITE" id="PS50102">
    <property type="entry name" value="RRM"/>
    <property type="match status" value="1"/>
</dbReference>
<protein>
    <recommendedName>
        <fullName evidence="4">RRM domain-containing protein</fullName>
    </recommendedName>
</protein>
<dbReference type="Pfam" id="PF00076">
    <property type="entry name" value="RRM_1"/>
    <property type="match status" value="2"/>
</dbReference>
<dbReference type="SUPFAM" id="SSF54928">
    <property type="entry name" value="RNA-binding domain, RBD"/>
    <property type="match status" value="1"/>
</dbReference>
<keyword evidence="3" id="KW-1133">Transmembrane helix</keyword>
<feature type="transmembrane region" description="Helical" evidence="3">
    <location>
        <begin position="62"/>
        <end position="79"/>
    </location>
</feature>
<feature type="compositionally biased region" description="Basic and acidic residues" evidence="2">
    <location>
        <begin position="237"/>
        <end position="256"/>
    </location>
</feature>
<feature type="region of interest" description="Disordered" evidence="2">
    <location>
        <begin position="120"/>
        <end position="256"/>
    </location>
</feature>
<comment type="caution">
    <text evidence="5">The sequence shown here is derived from an EMBL/GenBank/DDBJ whole genome shotgun (WGS) entry which is preliminary data.</text>
</comment>
<evidence type="ECO:0000256" key="3">
    <source>
        <dbReference type="SAM" id="Phobius"/>
    </source>
</evidence>
<reference evidence="5 6" key="1">
    <citation type="submission" date="2021-03" db="EMBL/GenBank/DDBJ databases">
        <authorList>
            <person name="King G.J."/>
            <person name="Bancroft I."/>
            <person name="Baten A."/>
            <person name="Bloomfield J."/>
            <person name="Borpatragohain P."/>
            <person name="He Z."/>
            <person name="Irish N."/>
            <person name="Irwin J."/>
            <person name="Liu K."/>
            <person name="Mauleon R.P."/>
            <person name="Moore J."/>
            <person name="Morris R."/>
            <person name="Ostergaard L."/>
            <person name="Wang B."/>
            <person name="Wells R."/>
        </authorList>
    </citation>
    <scope>NUCLEOTIDE SEQUENCE [LARGE SCALE GENOMIC DNA]</scope>
    <source>
        <strain evidence="5">R-o-18</strain>
        <tissue evidence="5">Leaf</tissue>
    </source>
</reference>
<accession>A0ABQ7MN41</accession>
<evidence type="ECO:0000259" key="4">
    <source>
        <dbReference type="PROSITE" id="PS50102"/>
    </source>
</evidence>
<keyword evidence="3" id="KW-0472">Membrane</keyword>
<feature type="domain" description="RRM" evidence="4">
    <location>
        <begin position="17"/>
        <end position="126"/>
    </location>
</feature>
<evidence type="ECO:0000256" key="2">
    <source>
        <dbReference type="SAM" id="MobiDB-lite"/>
    </source>
</evidence>
<dbReference type="SMART" id="SM00360">
    <property type="entry name" value="RRM"/>
    <property type="match status" value="1"/>
</dbReference>
<keyword evidence="6" id="KW-1185">Reference proteome</keyword>
<keyword evidence="1" id="KW-0694">RNA-binding</keyword>
<evidence type="ECO:0000313" key="5">
    <source>
        <dbReference type="EMBL" id="KAG5398954.1"/>
    </source>
</evidence>
<feature type="compositionally biased region" description="Basic and acidic residues" evidence="2">
    <location>
        <begin position="196"/>
        <end position="229"/>
    </location>
</feature>
<feature type="compositionally biased region" description="Basic and acidic residues" evidence="2">
    <location>
        <begin position="164"/>
        <end position="187"/>
    </location>
</feature>
<dbReference type="Proteomes" id="UP000823674">
    <property type="component" value="Chromosome A05"/>
</dbReference>
<feature type="compositionally biased region" description="Basic residues" evidence="2">
    <location>
        <begin position="132"/>
        <end position="147"/>
    </location>
</feature>
<dbReference type="Gene3D" id="3.30.70.330">
    <property type="match status" value="1"/>
</dbReference>
<name>A0ABQ7MN41_BRACM</name>
<dbReference type="InterPro" id="IPR012677">
    <property type="entry name" value="Nucleotide-bd_a/b_plait_sf"/>
</dbReference>
<proteinExistence type="predicted"/>
<dbReference type="EMBL" id="JADBGQ010000005">
    <property type="protein sequence ID" value="KAG5398954.1"/>
    <property type="molecule type" value="Genomic_DNA"/>
</dbReference>
<organism evidence="5 6">
    <name type="scientific">Brassica rapa subsp. trilocularis</name>
    <dbReference type="NCBI Taxonomy" id="1813537"/>
    <lineage>
        <taxon>Eukaryota</taxon>
        <taxon>Viridiplantae</taxon>
        <taxon>Streptophyta</taxon>
        <taxon>Embryophyta</taxon>
        <taxon>Tracheophyta</taxon>
        <taxon>Spermatophyta</taxon>
        <taxon>Magnoliopsida</taxon>
        <taxon>eudicotyledons</taxon>
        <taxon>Gunneridae</taxon>
        <taxon>Pentapetalae</taxon>
        <taxon>rosids</taxon>
        <taxon>malvids</taxon>
        <taxon>Brassicales</taxon>
        <taxon>Brassicaceae</taxon>
        <taxon>Brassiceae</taxon>
        <taxon>Brassica</taxon>
    </lineage>
</organism>
<evidence type="ECO:0000313" key="6">
    <source>
        <dbReference type="Proteomes" id="UP000823674"/>
    </source>
</evidence>
<dbReference type="InterPro" id="IPR035979">
    <property type="entry name" value="RBD_domain_sf"/>
</dbReference>
<sequence>MPRYDDRYSSNDRYGGARLYVGHLSSRTRERDLEHLFSKYGRFLDLEVCGERERVHLGATPVAFVKSIMMALLFLANHFRRIRDLDMKRDYAFIEFSDPRDADDARYRLDGRDFDGSRITVERDASYSRSPVRSRSRSPPRRRRRSPSRSYSRDRSYSRSRSPVRKETDRSPEAARSRSPEAARSRSPELMVDNSPSKDRKRSLTPEEGSPMREKNSPKENELSPRGNDDGGIGTNEQDRSHSPREDRSPVEDDDQ</sequence>
<dbReference type="PANTHER" id="PTHR48038:SF1">
    <property type="entry name" value="RIBONUCLEOPROTEIN RB97D"/>
    <property type="match status" value="1"/>
</dbReference>
<gene>
    <name evidence="5" type="primary">A05p049610.1_BraROA</name>
    <name evidence="5" type="ORF">IGI04_020768</name>
</gene>
<dbReference type="PANTHER" id="PTHR48038">
    <property type="entry name" value="RIBONUCLEOPROTEIN RB97D"/>
    <property type="match status" value="1"/>
</dbReference>
<dbReference type="InterPro" id="IPR000504">
    <property type="entry name" value="RRM_dom"/>
</dbReference>
<evidence type="ECO:0000256" key="1">
    <source>
        <dbReference type="PROSITE-ProRule" id="PRU00176"/>
    </source>
</evidence>